<keyword evidence="1" id="KW-1133">Transmembrane helix</keyword>
<reference evidence="2" key="5">
    <citation type="journal article" date="2021" name="G3 (Bethesda)">
        <title>Aegilops tauschii genome assembly Aet v5.0 features greater sequence contiguity and improved annotation.</title>
        <authorList>
            <person name="Wang L."/>
            <person name="Zhu T."/>
            <person name="Rodriguez J.C."/>
            <person name="Deal K.R."/>
            <person name="Dubcovsky J."/>
            <person name="McGuire P.E."/>
            <person name="Lux T."/>
            <person name="Spannagl M."/>
            <person name="Mayer K.F.X."/>
            <person name="Baldrich P."/>
            <person name="Meyers B.C."/>
            <person name="Huo N."/>
            <person name="Gu Y.Q."/>
            <person name="Zhou H."/>
            <person name="Devos K.M."/>
            <person name="Bennetzen J.L."/>
            <person name="Unver T."/>
            <person name="Budak H."/>
            <person name="Gulick P.J."/>
            <person name="Galiba G."/>
            <person name="Kalapos B."/>
            <person name="Nelson D.R."/>
            <person name="Li P."/>
            <person name="You F.M."/>
            <person name="Luo M.C."/>
            <person name="Dvorak J."/>
        </authorList>
    </citation>
    <scope>NUCLEOTIDE SEQUENCE [LARGE SCALE GENOMIC DNA]</scope>
    <source>
        <strain evidence="2">cv. AL8/78</strain>
    </source>
</reference>
<organism evidence="2 3">
    <name type="scientific">Aegilops tauschii subsp. strangulata</name>
    <name type="common">Goatgrass</name>
    <dbReference type="NCBI Taxonomy" id="200361"/>
    <lineage>
        <taxon>Eukaryota</taxon>
        <taxon>Viridiplantae</taxon>
        <taxon>Streptophyta</taxon>
        <taxon>Embryophyta</taxon>
        <taxon>Tracheophyta</taxon>
        <taxon>Spermatophyta</taxon>
        <taxon>Magnoliopsida</taxon>
        <taxon>Liliopsida</taxon>
        <taxon>Poales</taxon>
        <taxon>Poaceae</taxon>
        <taxon>BOP clade</taxon>
        <taxon>Pooideae</taxon>
        <taxon>Triticodae</taxon>
        <taxon>Triticeae</taxon>
        <taxon>Triticinae</taxon>
        <taxon>Aegilops</taxon>
    </lineage>
</organism>
<keyword evidence="1" id="KW-0812">Transmembrane</keyword>
<protein>
    <recommendedName>
        <fullName evidence="4">Glycerophosphocholine acyltransferase 1</fullName>
    </recommendedName>
</protein>
<reference evidence="3" key="1">
    <citation type="journal article" date="2014" name="Science">
        <title>Ancient hybridizations among the ancestral genomes of bread wheat.</title>
        <authorList>
            <consortium name="International Wheat Genome Sequencing Consortium,"/>
            <person name="Marcussen T."/>
            <person name="Sandve S.R."/>
            <person name="Heier L."/>
            <person name="Spannagl M."/>
            <person name="Pfeifer M."/>
            <person name="Jakobsen K.S."/>
            <person name="Wulff B.B."/>
            <person name="Steuernagel B."/>
            <person name="Mayer K.F."/>
            <person name="Olsen O.A."/>
        </authorList>
    </citation>
    <scope>NUCLEOTIDE SEQUENCE [LARGE SCALE GENOMIC DNA]</scope>
    <source>
        <strain evidence="3">cv. AL8/78</strain>
    </source>
</reference>
<evidence type="ECO:0008006" key="4">
    <source>
        <dbReference type="Google" id="ProtNLM"/>
    </source>
</evidence>
<keyword evidence="1" id="KW-0472">Membrane</keyword>
<dbReference type="Gramene" id="AET6Gv20461500.9">
    <property type="protein sequence ID" value="AET6Gv20461500.9"/>
    <property type="gene ID" value="AET6Gv20461500"/>
</dbReference>
<evidence type="ECO:0000313" key="2">
    <source>
        <dbReference type="EnsemblPlants" id="AET6Gv20461500.9"/>
    </source>
</evidence>
<feature type="transmembrane region" description="Helical" evidence="1">
    <location>
        <begin position="34"/>
        <end position="62"/>
    </location>
</feature>
<evidence type="ECO:0000256" key="1">
    <source>
        <dbReference type="SAM" id="Phobius"/>
    </source>
</evidence>
<keyword evidence="3" id="KW-1185">Reference proteome</keyword>
<evidence type="ECO:0000313" key="3">
    <source>
        <dbReference type="Proteomes" id="UP000015105"/>
    </source>
</evidence>
<accession>A0A453NS54</accession>
<dbReference type="Proteomes" id="UP000015105">
    <property type="component" value="Chromosome 6D"/>
</dbReference>
<reference evidence="3" key="2">
    <citation type="journal article" date="2017" name="Nat. Plants">
        <title>The Aegilops tauschii genome reveals multiple impacts of transposons.</title>
        <authorList>
            <person name="Zhao G."/>
            <person name="Zou C."/>
            <person name="Li K."/>
            <person name="Wang K."/>
            <person name="Li T."/>
            <person name="Gao L."/>
            <person name="Zhang X."/>
            <person name="Wang H."/>
            <person name="Yang Z."/>
            <person name="Liu X."/>
            <person name="Jiang W."/>
            <person name="Mao L."/>
            <person name="Kong X."/>
            <person name="Jiao Y."/>
            <person name="Jia J."/>
        </authorList>
    </citation>
    <scope>NUCLEOTIDE SEQUENCE [LARGE SCALE GENOMIC DNA]</scope>
    <source>
        <strain evidence="3">cv. AL8/78</strain>
    </source>
</reference>
<dbReference type="EnsemblPlants" id="AET6Gv20461500.9">
    <property type="protein sequence ID" value="AET6Gv20461500.9"/>
    <property type="gene ID" value="AET6Gv20461500"/>
</dbReference>
<dbReference type="AlphaFoldDB" id="A0A453NS54"/>
<proteinExistence type="predicted"/>
<sequence>PSKKIYSYFTLELGTWFHNQYWTQFSYFTNITPWIYWCYTFLTACWLLAVLIAHFAACWLFLSRSRLRCGEGGKKRLLETEVHGAMTGAQLALQHADQSG</sequence>
<reference evidence="2" key="4">
    <citation type="submission" date="2019-03" db="UniProtKB">
        <authorList>
            <consortium name="EnsemblPlants"/>
        </authorList>
    </citation>
    <scope>IDENTIFICATION</scope>
</reference>
<reference evidence="2" key="3">
    <citation type="journal article" date="2017" name="Nature">
        <title>Genome sequence of the progenitor of the wheat D genome Aegilops tauschii.</title>
        <authorList>
            <person name="Luo M.C."/>
            <person name="Gu Y.Q."/>
            <person name="Puiu D."/>
            <person name="Wang H."/>
            <person name="Twardziok S.O."/>
            <person name="Deal K.R."/>
            <person name="Huo N."/>
            <person name="Zhu T."/>
            <person name="Wang L."/>
            <person name="Wang Y."/>
            <person name="McGuire P.E."/>
            <person name="Liu S."/>
            <person name="Long H."/>
            <person name="Ramasamy R.K."/>
            <person name="Rodriguez J.C."/>
            <person name="Van S.L."/>
            <person name="Yuan L."/>
            <person name="Wang Z."/>
            <person name="Xia Z."/>
            <person name="Xiao L."/>
            <person name="Anderson O.D."/>
            <person name="Ouyang S."/>
            <person name="Liang Y."/>
            <person name="Zimin A.V."/>
            <person name="Pertea G."/>
            <person name="Qi P."/>
            <person name="Bennetzen J.L."/>
            <person name="Dai X."/>
            <person name="Dawson M.W."/>
            <person name="Muller H.G."/>
            <person name="Kugler K."/>
            <person name="Rivarola-Duarte L."/>
            <person name="Spannagl M."/>
            <person name="Mayer K.F.X."/>
            <person name="Lu F.H."/>
            <person name="Bevan M.W."/>
            <person name="Leroy P."/>
            <person name="Li P."/>
            <person name="You F.M."/>
            <person name="Sun Q."/>
            <person name="Liu Z."/>
            <person name="Lyons E."/>
            <person name="Wicker T."/>
            <person name="Salzberg S.L."/>
            <person name="Devos K.M."/>
            <person name="Dvorak J."/>
        </authorList>
    </citation>
    <scope>NUCLEOTIDE SEQUENCE [LARGE SCALE GENOMIC DNA]</scope>
    <source>
        <strain evidence="2">cv. AL8/78</strain>
    </source>
</reference>
<name>A0A453NS54_AEGTS</name>